<dbReference type="InterPro" id="IPR011006">
    <property type="entry name" value="CheY-like_superfamily"/>
</dbReference>
<dbReference type="InterPro" id="IPR001789">
    <property type="entry name" value="Sig_transdc_resp-reg_receiver"/>
</dbReference>
<evidence type="ECO:0000256" key="2">
    <source>
        <dbReference type="PROSITE-ProRule" id="PRU00169"/>
    </source>
</evidence>
<dbReference type="PROSITE" id="PS50110">
    <property type="entry name" value="RESPONSE_REGULATORY"/>
    <property type="match status" value="1"/>
</dbReference>
<dbReference type="PANTHER" id="PTHR44591:SF3">
    <property type="entry name" value="RESPONSE REGULATORY DOMAIN-CONTAINING PROTEIN"/>
    <property type="match status" value="1"/>
</dbReference>
<feature type="domain" description="Response regulatory" evidence="3">
    <location>
        <begin position="33"/>
        <end position="150"/>
    </location>
</feature>
<reference evidence="4 5" key="1">
    <citation type="submission" date="2017-08" db="EMBL/GenBank/DDBJ databases">
        <title>Aliifodinibius alkalisoli sp. nov., isolated from saline alkaline soil.</title>
        <authorList>
            <person name="Liu D."/>
            <person name="Zhang G."/>
        </authorList>
    </citation>
    <scope>NUCLEOTIDE SEQUENCE [LARGE SCALE GENOMIC DNA]</scope>
    <source>
        <strain evidence="4 5">WN023</strain>
    </source>
</reference>
<dbReference type="AlphaFoldDB" id="A0A2A2GBI9"/>
<evidence type="ECO:0000256" key="1">
    <source>
        <dbReference type="ARBA" id="ARBA00022553"/>
    </source>
</evidence>
<dbReference type="SUPFAM" id="SSF52172">
    <property type="entry name" value="CheY-like"/>
    <property type="match status" value="1"/>
</dbReference>
<dbReference type="CDD" id="cd17574">
    <property type="entry name" value="REC_OmpR"/>
    <property type="match status" value="1"/>
</dbReference>
<comment type="caution">
    <text evidence="4">The sequence shown here is derived from an EMBL/GenBank/DDBJ whole genome shotgun (WGS) entry which is preliminary data.</text>
</comment>
<sequence length="154" mass="17481">MKSMDSYLKLTGVAHNSTDKSMGGSESTMPKKQILIVDDDDLSRKLISRLVSKEFDYEITSKANGIEALEYARKHIPQLIILDLMLPGMDGFEILKKVREDQKFNQTKVVLVSAKSRSEDIEHGFDLTADEYITKPFQPKEFTARIRKLLTKAA</sequence>
<dbReference type="InterPro" id="IPR050595">
    <property type="entry name" value="Bact_response_regulator"/>
</dbReference>
<dbReference type="OrthoDB" id="9789181at2"/>
<organism evidence="4 5">
    <name type="scientific">Fodinibius salipaludis</name>
    <dbReference type="NCBI Taxonomy" id="2032627"/>
    <lineage>
        <taxon>Bacteria</taxon>
        <taxon>Pseudomonadati</taxon>
        <taxon>Balneolota</taxon>
        <taxon>Balneolia</taxon>
        <taxon>Balneolales</taxon>
        <taxon>Balneolaceae</taxon>
        <taxon>Fodinibius</taxon>
    </lineage>
</organism>
<protein>
    <recommendedName>
        <fullName evidence="3">Response regulatory domain-containing protein</fullName>
    </recommendedName>
</protein>
<dbReference type="Proteomes" id="UP000218831">
    <property type="component" value="Unassembled WGS sequence"/>
</dbReference>
<evidence type="ECO:0000259" key="3">
    <source>
        <dbReference type="PROSITE" id="PS50110"/>
    </source>
</evidence>
<evidence type="ECO:0000313" key="5">
    <source>
        <dbReference type="Proteomes" id="UP000218831"/>
    </source>
</evidence>
<proteinExistence type="predicted"/>
<keyword evidence="1 2" id="KW-0597">Phosphoprotein</keyword>
<keyword evidence="5" id="KW-1185">Reference proteome</keyword>
<dbReference type="Gene3D" id="3.40.50.2300">
    <property type="match status" value="1"/>
</dbReference>
<name>A0A2A2GBI9_9BACT</name>
<accession>A0A2A2GBI9</accession>
<gene>
    <name evidence="4" type="ORF">CK503_05530</name>
</gene>
<dbReference type="GO" id="GO:0000160">
    <property type="term" value="P:phosphorelay signal transduction system"/>
    <property type="evidence" value="ECO:0007669"/>
    <property type="project" value="InterPro"/>
</dbReference>
<feature type="modified residue" description="4-aspartylphosphate" evidence="2">
    <location>
        <position position="83"/>
    </location>
</feature>
<evidence type="ECO:0000313" key="4">
    <source>
        <dbReference type="EMBL" id="PAU94931.1"/>
    </source>
</evidence>
<dbReference type="PANTHER" id="PTHR44591">
    <property type="entry name" value="STRESS RESPONSE REGULATOR PROTEIN 1"/>
    <property type="match status" value="1"/>
</dbReference>
<dbReference type="SMART" id="SM00448">
    <property type="entry name" value="REC"/>
    <property type="match status" value="1"/>
</dbReference>
<dbReference type="EMBL" id="NSKE01000003">
    <property type="protein sequence ID" value="PAU94931.1"/>
    <property type="molecule type" value="Genomic_DNA"/>
</dbReference>
<dbReference type="Pfam" id="PF00072">
    <property type="entry name" value="Response_reg"/>
    <property type="match status" value="1"/>
</dbReference>